<organism evidence="1 2">
    <name type="scientific">Lachnospira hominis</name>
    <name type="common">ex Liu et al. 2021</name>
    <dbReference type="NCBI Taxonomy" id="2763051"/>
    <lineage>
        <taxon>Bacteria</taxon>
        <taxon>Bacillati</taxon>
        <taxon>Bacillota</taxon>
        <taxon>Clostridia</taxon>
        <taxon>Lachnospirales</taxon>
        <taxon>Lachnospiraceae</taxon>
        <taxon>Lachnospira</taxon>
    </lineage>
</organism>
<comment type="caution">
    <text evidence="1">The sequence shown here is derived from an EMBL/GenBank/DDBJ whole genome shotgun (WGS) entry which is preliminary data.</text>
</comment>
<evidence type="ECO:0000313" key="2">
    <source>
        <dbReference type="Proteomes" id="UP000628463"/>
    </source>
</evidence>
<dbReference type="Proteomes" id="UP000628463">
    <property type="component" value="Unassembled WGS sequence"/>
</dbReference>
<dbReference type="RefSeq" id="WP_186836781.1">
    <property type="nucleotide sequence ID" value="NZ_JACOPD010000005.1"/>
</dbReference>
<keyword evidence="2" id="KW-1185">Reference proteome</keyword>
<reference evidence="1 2" key="1">
    <citation type="submission" date="2020-08" db="EMBL/GenBank/DDBJ databases">
        <title>Genome public.</title>
        <authorList>
            <person name="Liu C."/>
            <person name="Sun Q."/>
        </authorList>
    </citation>
    <scope>NUCLEOTIDE SEQUENCE [LARGE SCALE GENOMIC DNA]</scope>
    <source>
        <strain evidence="1 2">NSJ-43</strain>
    </source>
</reference>
<accession>A0ABR7G043</accession>
<sequence length="72" mass="8652">MKITQLDKSIETIKKLDISEYCKVYFLILKTSKTKKGTDNYVFNSKRLDYLQFNEINIYMDNPNYMLVKIED</sequence>
<proteinExistence type="predicted"/>
<gene>
    <name evidence="1" type="ORF">H8S01_07545</name>
</gene>
<protein>
    <submittedName>
        <fullName evidence="1">Uncharacterized protein</fullName>
    </submittedName>
</protein>
<name>A0ABR7G043_9FIRM</name>
<dbReference type="EMBL" id="JACOPD010000005">
    <property type="protein sequence ID" value="MBC5680810.1"/>
    <property type="molecule type" value="Genomic_DNA"/>
</dbReference>
<evidence type="ECO:0000313" key="1">
    <source>
        <dbReference type="EMBL" id="MBC5680810.1"/>
    </source>
</evidence>